<keyword evidence="3 8" id="KW-0444">Lipid biosynthesis</keyword>
<dbReference type="InterPro" id="IPR020806">
    <property type="entry name" value="PKS_PP-bd"/>
</dbReference>
<evidence type="ECO:0000256" key="4">
    <source>
        <dbReference type="ARBA" id="ARBA00022553"/>
    </source>
</evidence>
<evidence type="ECO:0000256" key="6">
    <source>
        <dbReference type="ARBA" id="ARBA00023098"/>
    </source>
</evidence>
<evidence type="ECO:0000256" key="2">
    <source>
        <dbReference type="ARBA" id="ARBA00022450"/>
    </source>
</evidence>
<dbReference type="Proteomes" id="UP000183255">
    <property type="component" value="Unassembled WGS sequence"/>
</dbReference>
<evidence type="ECO:0000256" key="10">
    <source>
        <dbReference type="RuleBase" id="RU003545"/>
    </source>
</evidence>
<keyword evidence="4 8" id="KW-0597">Phosphoprotein</keyword>
<feature type="modified residue" description="O-(pantetheine 4'-phosphoryl)serine" evidence="8">
    <location>
        <position position="34"/>
    </location>
</feature>
<keyword evidence="2 8" id="KW-0596">Phosphopantetheine</keyword>
<dbReference type="GO" id="GO:0031177">
    <property type="term" value="F:phosphopantetheine binding"/>
    <property type="evidence" value="ECO:0007669"/>
    <property type="project" value="InterPro"/>
</dbReference>
<evidence type="ECO:0000256" key="9">
    <source>
        <dbReference type="NCBIfam" id="TIGR00517"/>
    </source>
</evidence>
<keyword evidence="14" id="KW-1185">Reference proteome</keyword>
<protein>
    <recommendedName>
        <fullName evidence="8 9">Acyl carrier protein</fullName>
        <shortName evidence="8">ACP</shortName>
    </recommendedName>
</protein>
<dbReference type="eggNOG" id="COG0236">
    <property type="taxonomic scope" value="Bacteria"/>
</dbReference>
<comment type="PTM">
    <text evidence="8">4'-phosphopantetheine is transferred from CoA to a specific serine of apo-ACP by AcpS. This modification is essential for activity because fatty acids are bound in thioester linkage to the sulfhydryl of the prosthetic group.</text>
</comment>
<comment type="subcellular location">
    <subcellularLocation>
        <location evidence="8">Cytoplasm</location>
    </subcellularLocation>
</comment>
<dbReference type="EMBL" id="FNDZ01000004">
    <property type="protein sequence ID" value="SDI82953.1"/>
    <property type="molecule type" value="Genomic_DNA"/>
</dbReference>
<evidence type="ECO:0000256" key="5">
    <source>
        <dbReference type="ARBA" id="ARBA00022832"/>
    </source>
</evidence>
<dbReference type="Proteomes" id="UP000181899">
    <property type="component" value="Unassembled WGS sequence"/>
</dbReference>
<accession>A0A1G8NRY9</accession>
<dbReference type="GO" id="GO:0016020">
    <property type="term" value="C:membrane"/>
    <property type="evidence" value="ECO:0007669"/>
    <property type="project" value="GOC"/>
</dbReference>
<dbReference type="PANTHER" id="PTHR20863:SF76">
    <property type="entry name" value="CARRIER DOMAIN-CONTAINING PROTEIN"/>
    <property type="match status" value="1"/>
</dbReference>
<dbReference type="NCBIfam" id="TIGR00517">
    <property type="entry name" value="acyl_carrier"/>
    <property type="match status" value="1"/>
</dbReference>
<comment type="similarity">
    <text evidence="8">Belongs to the acyl carrier protein (ACP) family.</text>
</comment>
<dbReference type="InterPro" id="IPR003231">
    <property type="entry name" value="ACP"/>
</dbReference>
<dbReference type="PROSITE" id="PS00012">
    <property type="entry name" value="PHOSPHOPANTETHEINE"/>
    <property type="match status" value="1"/>
</dbReference>
<name>A0A1G8NRY9_9CLOT</name>
<keyword evidence="8" id="KW-0963">Cytoplasm</keyword>
<keyword evidence="7 8" id="KW-0275">Fatty acid biosynthesis</keyword>
<dbReference type="RefSeq" id="WP_031575663.1">
    <property type="nucleotide sequence ID" value="NZ_FNDZ01000004.1"/>
</dbReference>
<dbReference type="InterPro" id="IPR009081">
    <property type="entry name" value="PP-bd_ACP"/>
</dbReference>
<comment type="function">
    <text evidence="1 8 10">Carrier of the growing fatty acid chain in fatty acid biosynthesis.</text>
</comment>
<gene>
    <name evidence="8" type="primary">acpP</name>
    <name evidence="13" type="ORF">SAMN04488695_101135</name>
    <name evidence="12" type="ORF">SAMN05421804_104287</name>
</gene>
<dbReference type="GO" id="GO:0000035">
    <property type="term" value="F:acyl binding"/>
    <property type="evidence" value="ECO:0007669"/>
    <property type="project" value="TreeGrafter"/>
</dbReference>
<keyword evidence="5 8" id="KW-0276">Fatty acid metabolism</keyword>
<dbReference type="Gene3D" id="1.10.1200.10">
    <property type="entry name" value="ACP-like"/>
    <property type="match status" value="1"/>
</dbReference>
<evidence type="ECO:0000313" key="14">
    <source>
        <dbReference type="Proteomes" id="UP000181899"/>
    </source>
</evidence>
<evidence type="ECO:0000256" key="3">
    <source>
        <dbReference type="ARBA" id="ARBA00022516"/>
    </source>
</evidence>
<comment type="PTM">
    <text evidence="10">4'-phosphopantetheine is transferred from CoA to a specific serine of apo-ACP by acpS.</text>
</comment>
<dbReference type="NCBIfam" id="NF002150">
    <property type="entry name" value="PRK00982.1-4"/>
    <property type="match status" value="1"/>
</dbReference>
<keyword evidence="6 8" id="KW-0443">Lipid metabolism</keyword>
<dbReference type="AlphaFoldDB" id="A0A1G8NRY9"/>
<evidence type="ECO:0000256" key="1">
    <source>
        <dbReference type="ARBA" id="ARBA00003180"/>
    </source>
</evidence>
<dbReference type="InterPro" id="IPR036736">
    <property type="entry name" value="ACP-like_sf"/>
</dbReference>
<dbReference type="PANTHER" id="PTHR20863">
    <property type="entry name" value="ACYL CARRIER PROTEIN"/>
    <property type="match status" value="1"/>
</dbReference>
<dbReference type="HAMAP" id="MF_01217">
    <property type="entry name" value="Acyl_carrier"/>
    <property type="match status" value="1"/>
</dbReference>
<evidence type="ECO:0000259" key="11">
    <source>
        <dbReference type="PROSITE" id="PS50075"/>
    </source>
</evidence>
<comment type="pathway">
    <text evidence="8 10">Lipid metabolism; fatty acid biosynthesis.</text>
</comment>
<dbReference type="OrthoDB" id="9804551at2"/>
<dbReference type="NCBIfam" id="NF002148">
    <property type="entry name" value="PRK00982.1-2"/>
    <property type="match status" value="1"/>
</dbReference>
<reference evidence="14 15" key="1">
    <citation type="submission" date="2016-10" db="EMBL/GenBank/DDBJ databases">
        <authorList>
            <person name="de Groot N.N."/>
        </authorList>
    </citation>
    <scope>NUCLEOTIDE SEQUENCE [LARGE SCALE GENOMIC DNA]</scope>
    <source>
        <strain evidence="12 15">CGMCC 1.5058</strain>
        <strain evidence="13 14">ML2</strain>
    </source>
</reference>
<proteinExistence type="inferred from homology"/>
<dbReference type="SMART" id="SM00823">
    <property type="entry name" value="PKS_PP"/>
    <property type="match status" value="1"/>
</dbReference>
<dbReference type="Pfam" id="PF00550">
    <property type="entry name" value="PP-binding"/>
    <property type="match status" value="1"/>
</dbReference>
<dbReference type="UniPathway" id="UPA00094"/>
<sequence>MIFEKVKEILMKELNLSGEEVTMEASFEALGIDSLDLVELVMQLEEEFDISMEETEEMKTVEDVVRYIEKAKEA</sequence>
<dbReference type="SUPFAM" id="SSF47336">
    <property type="entry name" value="ACP-like"/>
    <property type="match status" value="1"/>
</dbReference>
<evidence type="ECO:0000313" key="12">
    <source>
        <dbReference type="EMBL" id="SDI82953.1"/>
    </source>
</evidence>
<dbReference type="STRING" id="398199.SAMN05421804_104287"/>
<evidence type="ECO:0000256" key="7">
    <source>
        <dbReference type="ARBA" id="ARBA00023160"/>
    </source>
</evidence>
<evidence type="ECO:0000313" key="15">
    <source>
        <dbReference type="Proteomes" id="UP000183255"/>
    </source>
</evidence>
<organism evidence="12 15">
    <name type="scientific">Proteiniclasticum ruminis</name>
    <dbReference type="NCBI Taxonomy" id="398199"/>
    <lineage>
        <taxon>Bacteria</taxon>
        <taxon>Bacillati</taxon>
        <taxon>Bacillota</taxon>
        <taxon>Clostridia</taxon>
        <taxon>Eubacteriales</taxon>
        <taxon>Clostridiaceae</taxon>
        <taxon>Proteiniclasticum</taxon>
    </lineage>
</organism>
<evidence type="ECO:0000313" key="13">
    <source>
        <dbReference type="EMBL" id="SFN28423.1"/>
    </source>
</evidence>
<evidence type="ECO:0000256" key="8">
    <source>
        <dbReference type="HAMAP-Rule" id="MF_01217"/>
    </source>
</evidence>
<dbReference type="GO" id="GO:0009245">
    <property type="term" value="P:lipid A biosynthetic process"/>
    <property type="evidence" value="ECO:0007669"/>
    <property type="project" value="TreeGrafter"/>
</dbReference>
<dbReference type="GO" id="GO:0000036">
    <property type="term" value="F:acyl carrier activity"/>
    <property type="evidence" value="ECO:0007669"/>
    <property type="project" value="UniProtKB-UniRule"/>
</dbReference>
<dbReference type="EMBL" id="FOVK01000001">
    <property type="protein sequence ID" value="SFN28423.1"/>
    <property type="molecule type" value="Genomic_DNA"/>
</dbReference>
<feature type="domain" description="Carrier" evidence="11">
    <location>
        <begin position="1"/>
        <end position="74"/>
    </location>
</feature>
<dbReference type="InterPro" id="IPR006162">
    <property type="entry name" value="Ppantetheine_attach_site"/>
</dbReference>
<dbReference type="GO" id="GO:0005829">
    <property type="term" value="C:cytosol"/>
    <property type="evidence" value="ECO:0007669"/>
    <property type="project" value="TreeGrafter"/>
</dbReference>
<dbReference type="PROSITE" id="PS50075">
    <property type="entry name" value="CARRIER"/>
    <property type="match status" value="1"/>
</dbReference>